<organism evidence="4 5">
    <name type="scientific">Shewanella colwelliana</name>
    <name type="common">Alteromonas colwelliana</name>
    <dbReference type="NCBI Taxonomy" id="23"/>
    <lineage>
        <taxon>Bacteria</taxon>
        <taxon>Pseudomonadati</taxon>
        <taxon>Pseudomonadota</taxon>
        <taxon>Gammaproteobacteria</taxon>
        <taxon>Alteromonadales</taxon>
        <taxon>Shewanellaceae</taxon>
        <taxon>Shewanella</taxon>
    </lineage>
</organism>
<dbReference type="Pfam" id="PF00990">
    <property type="entry name" value="GGDEF"/>
    <property type="match status" value="1"/>
</dbReference>
<name>A0A1E5ITC9_SHECO</name>
<dbReference type="InterPro" id="IPR043128">
    <property type="entry name" value="Rev_trsase/Diguanyl_cyclase"/>
</dbReference>
<dbReference type="InterPro" id="IPR003018">
    <property type="entry name" value="GAF"/>
</dbReference>
<dbReference type="RefSeq" id="WP_069671486.1">
    <property type="nucleotide sequence ID" value="NZ_MCBT01000043.1"/>
</dbReference>
<gene>
    <name evidence="4" type="ORF">BEL05_13650</name>
</gene>
<dbReference type="SMART" id="SM00267">
    <property type="entry name" value="GGDEF"/>
    <property type="match status" value="1"/>
</dbReference>
<evidence type="ECO:0000256" key="1">
    <source>
        <dbReference type="ARBA" id="ARBA00012528"/>
    </source>
</evidence>
<comment type="caution">
    <text evidence="4">The sequence shown here is derived from an EMBL/GenBank/DDBJ whole genome shotgun (WGS) entry which is preliminary data.</text>
</comment>
<dbReference type="Gene3D" id="3.30.70.270">
    <property type="match status" value="1"/>
</dbReference>
<dbReference type="NCBIfam" id="TIGR00254">
    <property type="entry name" value="GGDEF"/>
    <property type="match status" value="1"/>
</dbReference>
<dbReference type="SUPFAM" id="SSF55781">
    <property type="entry name" value="GAF domain-like"/>
    <property type="match status" value="1"/>
</dbReference>
<evidence type="ECO:0000313" key="5">
    <source>
        <dbReference type="Proteomes" id="UP000095230"/>
    </source>
</evidence>
<dbReference type="InterPro" id="IPR000160">
    <property type="entry name" value="GGDEF_dom"/>
</dbReference>
<feature type="domain" description="GGDEF" evidence="3">
    <location>
        <begin position="202"/>
        <end position="325"/>
    </location>
</feature>
<dbReference type="InterPro" id="IPR029016">
    <property type="entry name" value="GAF-like_dom_sf"/>
</dbReference>
<evidence type="ECO:0000313" key="4">
    <source>
        <dbReference type="EMBL" id="OEG73308.1"/>
    </source>
</evidence>
<dbReference type="OrthoDB" id="9812358at2"/>
<proteinExistence type="predicted"/>
<dbReference type="EC" id="2.7.7.65" evidence="1"/>
<accession>A0A1E5ITC9</accession>
<dbReference type="PROSITE" id="PS50887">
    <property type="entry name" value="GGDEF"/>
    <property type="match status" value="1"/>
</dbReference>
<dbReference type="Gene3D" id="3.30.450.40">
    <property type="match status" value="1"/>
</dbReference>
<evidence type="ECO:0000259" key="3">
    <source>
        <dbReference type="PROSITE" id="PS50887"/>
    </source>
</evidence>
<dbReference type="InterPro" id="IPR050469">
    <property type="entry name" value="Diguanylate_Cyclase"/>
</dbReference>
<sequence length="325" mass="36828">MASQKLYHTNRFLLDNPNDLISIDKWQKTVNLLAQLFEAPAGFLVQHTDKGFQVTIASQQASNPYPAGVFIEPEVNIFCRKIVETGKELYVANAHVEPCWDTNPEVKNDGFSSYLGVPVFWPDGRCFGTFCVMDYRKTDYQNSYLELIRHLKEILEADLSLLGLYSEMMQLARLDDLCGINNRRGFRALAEQRIKLSIRNGSNLVMLYVDVDEFKRINDEHGHSLGDEVLKLLAKVLKQCIRVTDVEGRIGGDEFVLLTLCDTEQDLIVLKARIMQAISDAIAANKLPHFSVTIGHKTVKPSDSLERVLACADQDMLARKTRRAY</sequence>
<dbReference type="EMBL" id="MCBT01000043">
    <property type="protein sequence ID" value="OEG73308.1"/>
    <property type="molecule type" value="Genomic_DNA"/>
</dbReference>
<dbReference type="AlphaFoldDB" id="A0A1E5ITC9"/>
<protein>
    <recommendedName>
        <fullName evidence="1">diguanylate cyclase</fullName>
        <ecNumber evidence="1">2.7.7.65</ecNumber>
    </recommendedName>
</protein>
<evidence type="ECO:0000256" key="2">
    <source>
        <dbReference type="ARBA" id="ARBA00034247"/>
    </source>
</evidence>
<comment type="catalytic activity">
    <reaction evidence="2">
        <text>2 GTP = 3',3'-c-di-GMP + 2 diphosphate</text>
        <dbReference type="Rhea" id="RHEA:24898"/>
        <dbReference type="ChEBI" id="CHEBI:33019"/>
        <dbReference type="ChEBI" id="CHEBI:37565"/>
        <dbReference type="ChEBI" id="CHEBI:58805"/>
        <dbReference type="EC" id="2.7.7.65"/>
    </reaction>
</comment>
<dbReference type="Proteomes" id="UP000095230">
    <property type="component" value="Unassembled WGS sequence"/>
</dbReference>
<dbReference type="SMART" id="SM00065">
    <property type="entry name" value="GAF"/>
    <property type="match status" value="1"/>
</dbReference>
<reference evidence="4 5" key="1">
    <citation type="submission" date="2016-07" db="EMBL/GenBank/DDBJ databases">
        <title>Whole-genome of two Shewanella species isolated from a digestive organ of sea cucumber Apostichopus japonicus Selenka 1867.</title>
        <authorList>
            <person name="Hong H.-H."/>
            <person name="Choi H."/>
            <person name="Cheon S."/>
            <person name="Oh J.-S."/>
            <person name="Lee H.-G."/>
            <person name="Park C."/>
        </authorList>
    </citation>
    <scope>NUCLEOTIDE SEQUENCE [LARGE SCALE GENOMIC DNA]</scope>
    <source>
        <strain evidence="4 5">CSB03KR</strain>
    </source>
</reference>
<dbReference type="Pfam" id="PF01590">
    <property type="entry name" value="GAF"/>
    <property type="match status" value="1"/>
</dbReference>
<dbReference type="STRING" id="23.BEL05_13650"/>
<dbReference type="InterPro" id="IPR029787">
    <property type="entry name" value="Nucleotide_cyclase"/>
</dbReference>
<dbReference type="PANTHER" id="PTHR45138:SF9">
    <property type="entry name" value="DIGUANYLATE CYCLASE DGCM-RELATED"/>
    <property type="match status" value="1"/>
</dbReference>
<dbReference type="GO" id="GO:0052621">
    <property type="term" value="F:diguanylate cyclase activity"/>
    <property type="evidence" value="ECO:0007669"/>
    <property type="project" value="UniProtKB-EC"/>
</dbReference>
<dbReference type="PANTHER" id="PTHR45138">
    <property type="entry name" value="REGULATORY COMPONENTS OF SENSORY TRANSDUCTION SYSTEM"/>
    <property type="match status" value="1"/>
</dbReference>
<dbReference type="CDD" id="cd01949">
    <property type="entry name" value="GGDEF"/>
    <property type="match status" value="1"/>
</dbReference>
<dbReference type="SUPFAM" id="SSF55073">
    <property type="entry name" value="Nucleotide cyclase"/>
    <property type="match status" value="1"/>
</dbReference>